<evidence type="ECO:0000313" key="2">
    <source>
        <dbReference type="EMBL" id="GEA28129.1"/>
    </source>
</evidence>
<gene>
    <name evidence="2" type="ORF">MiAbW_02701</name>
</gene>
<dbReference type="AlphaFoldDB" id="A0A5J4FAX0"/>
<protein>
    <recommendedName>
        <fullName evidence="1">DUF4189 domain-containing protein</fullName>
    </recommendedName>
</protein>
<sequence length="350" mass="37348">MKIKAMRYVLQSPLIALIVIGGTAISSEARPPGVPSQHCSDISRPRPGTLCYVLHDNLGGKATAGGSPQGGDLIIQPQAGNYVVDSTAIEVTSQAGNGTHSKRVLSTGASVSSVNGYQSKLEEVDRVINELEGIVVGACGQALCEARNKLTYLKERRAEYATYYQTAVSAGRDAPKTQYTWSASSRKCGTFNLDTCGSWINFRVYEVRRYLGDPIAEYNALIVPAINQAKSAIPSGGRPATTSFGAIAIGNVGNKRYYGWSWNSSSLGNATSLALRSCGQTNCEAYGGSNGFTSIAVSNDFYWGIGTSNSANGSRDNAIKFCRQSSRVPDTCQVVLVIDHKDGVVFKDLR</sequence>
<comment type="caution">
    <text evidence="2">The sequence shown here is derived from an EMBL/GenBank/DDBJ whole genome shotgun (WGS) entry which is preliminary data.</text>
</comment>
<accession>A0A5J4FAX0</accession>
<dbReference type="InterPro" id="IPR025240">
    <property type="entry name" value="DUF4189"/>
</dbReference>
<evidence type="ECO:0000259" key="1">
    <source>
        <dbReference type="Pfam" id="PF13827"/>
    </source>
</evidence>
<dbReference type="Proteomes" id="UP000376575">
    <property type="component" value="Unassembled WGS sequence"/>
</dbReference>
<feature type="domain" description="DUF4189" evidence="1">
    <location>
        <begin position="244"/>
        <end position="336"/>
    </location>
</feature>
<dbReference type="EMBL" id="BJKP01000026">
    <property type="protein sequence ID" value="GEA28129.1"/>
    <property type="molecule type" value="Genomic_DNA"/>
</dbReference>
<dbReference type="Pfam" id="PF13827">
    <property type="entry name" value="DUF4189"/>
    <property type="match status" value="1"/>
</dbReference>
<organism evidence="2 3">
    <name type="scientific">Microcystis aeruginosa NIES-4325</name>
    <dbReference type="NCBI Taxonomy" id="2569534"/>
    <lineage>
        <taxon>Bacteria</taxon>
        <taxon>Bacillati</taxon>
        <taxon>Cyanobacteriota</taxon>
        <taxon>Cyanophyceae</taxon>
        <taxon>Oscillatoriophycideae</taxon>
        <taxon>Chroococcales</taxon>
        <taxon>Microcystaceae</taxon>
        <taxon>Microcystis</taxon>
    </lineage>
</organism>
<proteinExistence type="predicted"/>
<evidence type="ECO:0000313" key="3">
    <source>
        <dbReference type="Proteomes" id="UP000376575"/>
    </source>
</evidence>
<reference evidence="2 3" key="1">
    <citation type="journal article" date="2019" name="FEMS Microbiol. Lett.">
        <title>A novel salt-tolerant genotype illuminates the sucrose gene evolution in freshwater bloom-forming cyanobacterium Microcystis aeruginosa.</title>
        <authorList>
            <person name="Tanabe Y."/>
            <person name="Yamaguchi H."/>
            <person name="Sano T."/>
            <person name="Kawachi M."/>
        </authorList>
    </citation>
    <scope>NUCLEOTIDE SEQUENCE [LARGE SCALE GENOMIC DNA]</scope>
    <source>
        <strain evidence="2 3">NIES-4325</strain>
    </source>
</reference>
<dbReference type="RefSeq" id="WP_151696611.1">
    <property type="nucleotide sequence ID" value="NZ_BJKP01000026.1"/>
</dbReference>
<name>A0A5J4FAX0_MICAE</name>